<dbReference type="PANTHER" id="PTHR30193">
    <property type="entry name" value="ABC TRANSPORTER PERMEASE PROTEIN"/>
    <property type="match status" value="1"/>
</dbReference>
<dbReference type="Pfam" id="PF00528">
    <property type="entry name" value="BPD_transp_1"/>
    <property type="match status" value="1"/>
</dbReference>
<feature type="transmembrane region" description="Helical" evidence="7">
    <location>
        <begin position="214"/>
        <end position="232"/>
    </location>
</feature>
<gene>
    <name evidence="9" type="ORF">ACFQL7_26730</name>
</gene>
<evidence type="ECO:0000256" key="2">
    <source>
        <dbReference type="ARBA" id="ARBA00022448"/>
    </source>
</evidence>
<evidence type="ECO:0000313" key="9">
    <source>
        <dbReference type="EMBL" id="MFC7193015.1"/>
    </source>
</evidence>
<reference evidence="9 10" key="1">
    <citation type="journal article" date="2019" name="Int. J. Syst. Evol. Microbiol.">
        <title>The Global Catalogue of Microorganisms (GCM) 10K type strain sequencing project: providing services to taxonomists for standard genome sequencing and annotation.</title>
        <authorList>
            <consortium name="The Broad Institute Genomics Platform"/>
            <consortium name="The Broad Institute Genome Sequencing Center for Infectious Disease"/>
            <person name="Wu L."/>
            <person name="Ma J."/>
        </authorList>
    </citation>
    <scope>NUCLEOTIDE SEQUENCE [LARGE SCALE GENOMIC DNA]</scope>
    <source>
        <strain evidence="9 10">RDMS1</strain>
    </source>
</reference>
<name>A0ABD5YYX4_9EURY</name>
<evidence type="ECO:0000313" key="10">
    <source>
        <dbReference type="Proteomes" id="UP001596417"/>
    </source>
</evidence>
<feature type="domain" description="ABC transmembrane type-1" evidence="8">
    <location>
        <begin position="22"/>
        <end position="233"/>
    </location>
</feature>
<dbReference type="Proteomes" id="UP001596417">
    <property type="component" value="Unassembled WGS sequence"/>
</dbReference>
<dbReference type="AlphaFoldDB" id="A0ABD5YYX4"/>
<keyword evidence="3" id="KW-1003">Cell membrane</keyword>
<evidence type="ECO:0000256" key="5">
    <source>
        <dbReference type="ARBA" id="ARBA00022989"/>
    </source>
</evidence>
<organism evidence="9 10">
    <name type="scientific">Halocatena marina</name>
    <dbReference type="NCBI Taxonomy" id="2934937"/>
    <lineage>
        <taxon>Archaea</taxon>
        <taxon>Methanobacteriati</taxon>
        <taxon>Methanobacteriota</taxon>
        <taxon>Stenosarchaea group</taxon>
        <taxon>Halobacteria</taxon>
        <taxon>Halobacteriales</taxon>
        <taxon>Natronomonadaceae</taxon>
        <taxon>Halocatena</taxon>
    </lineage>
</organism>
<dbReference type="SUPFAM" id="SSF161098">
    <property type="entry name" value="MetI-like"/>
    <property type="match status" value="1"/>
</dbReference>
<evidence type="ECO:0000256" key="6">
    <source>
        <dbReference type="ARBA" id="ARBA00023136"/>
    </source>
</evidence>
<evidence type="ECO:0000256" key="4">
    <source>
        <dbReference type="ARBA" id="ARBA00022692"/>
    </source>
</evidence>
<evidence type="ECO:0000259" key="8">
    <source>
        <dbReference type="PROSITE" id="PS50928"/>
    </source>
</evidence>
<feature type="transmembrane region" description="Helical" evidence="7">
    <location>
        <begin position="160"/>
        <end position="184"/>
    </location>
</feature>
<dbReference type="PANTHER" id="PTHR30193:SF37">
    <property type="entry name" value="INNER MEMBRANE ABC TRANSPORTER PERMEASE PROTEIN YCJO"/>
    <property type="match status" value="1"/>
</dbReference>
<accession>A0ABD5YYX4</accession>
<dbReference type="CDD" id="cd06261">
    <property type="entry name" value="TM_PBP2"/>
    <property type="match status" value="1"/>
</dbReference>
<dbReference type="InterPro" id="IPR000515">
    <property type="entry name" value="MetI-like"/>
</dbReference>
<comment type="caution">
    <text evidence="9">The sequence shown here is derived from an EMBL/GenBank/DDBJ whole genome shotgun (WGS) entry which is preliminary data.</text>
</comment>
<dbReference type="Gene3D" id="1.10.3720.10">
    <property type="entry name" value="MetI-like"/>
    <property type="match status" value="1"/>
</dbReference>
<feature type="transmembrane region" description="Helical" evidence="7">
    <location>
        <begin position="26"/>
        <end position="47"/>
    </location>
</feature>
<dbReference type="RefSeq" id="WP_390206924.1">
    <property type="nucleotide sequence ID" value="NZ_JBHTAX010000006.1"/>
</dbReference>
<dbReference type="EMBL" id="JBHTAX010000006">
    <property type="protein sequence ID" value="MFC7193015.1"/>
    <property type="molecule type" value="Genomic_DNA"/>
</dbReference>
<evidence type="ECO:0000256" key="7">
    <source>
        <dbReference type="RuleBase" id="RU363032"/>
    </source>
</evidence>
<comment type="subcellular location">
    <subcellularLocation>
        <location evidence="1 7">Cell membrane</location>
        <topology evidence="1 7">Multi-pass membrane protein</topology>
    </subcellularLocation>
</comment>
<sequence length="245" mass="27607">MPWENNWAALRTPDANLWWWSVKNTLVYAIGTVPLSVFGGLGAALLFDKGIRAKKTFRAIYFMPVMLSGAASAIIWRWVFSGSGILNYFLEPVGLAYNWAGSTDTALFGVMTIAIWAGIGFNMIFYLAGLQNIPDELYESARLDGANAWQRFRRITWPNLSSITFFVLVLAVIKSFQVFAYAYVFSENGGPYYATTTIVVLIYKRAFEEGQMGVGSAMAVCLFLMIFAFSYYQYRLRDNNEEAGY</sequence>
<dbReference type="GO" id="GO:0005886">
    <property type="term" value="C:plasma membrane"/>
    <property type="evidence" value="ECO:0007669"/>
    <property type="project" value="UniProtKB-SubCell"/>
</dbReference>
<dbReference type="InterPro" id="IPR035906">
    <property type="entry name" value="MetI-like_sf"/>
</dbReference>
<keyword evidence="4 7" id="KW-0812">Transmembrane</keyword>
<evidence type="ECO:0000256" key="3">
    <source>
        <dbReference type="ARBA" id="ARBA00022475"/>
    </source>
</evidence>
<evidence type="ECO:0000256" key="1">
    <source>
        <dbReference type="ARBA" id="ARBA00004651"/>
    </source>
</evidence>
<keyword evidence="10" id="KW-1185">Reference proteome</keyword>
<feature type="transmembrane region" description="Helical" evidence="7">
    <location>
        <begin position="59"/>
        <end position="79"/>
    </location>
</feature>
<keyword evidence="2 7" id="KW-0813">Transport</keyword>
<dbReference type="InterPro" id="IPR051393">
    <property type="entry name" value="ABC_transporter_permease"/>
</dbReference>
<keyword evidence="6 7" id="KW-0472">Membrane</keyword>
<feature type="transmembrane region" description="Helical" evidence="7">
    <location>
        <begin position="106"/>
        <end position="128"/>
    </location>
</feature>
<proteinExistence type="inferred from homology"/>
<dbReference type="PROSITE" id="PS50928">
    <property type="entry name" value="ABC_TM1"/>
    <property type="match status" value="1"/>
</dbReference>
<comment type="similarity">
    <text evidence="7">Belongs to the binding-protein-dependent transport system permease family.</text>
</comment>
<keyword evidence="5 7" id="KW-1133">Transmembrane helix</keyword>
<protein>
    <submittedName>
        <fullName evidence="9">Carbohydrate ABC transporter permease</fullName>
    </submittedName>
</protein>